<dbReference type="EMBL" id="CAJVPY010012047">
    <property type="protein sequence ID" value="CAG8731422.1"/>
    <property type="molecule type" value="Genomic_DNA"/>
</dbReference>
<reference evidence="1" key="1">
    <citation type="submission" date="2021-06" db="EMBL/GenBank/DDBJ databases">
        <authorList>
            <person name="Kallberg Y."/>
            <person name="Tangrot J."/>
            <person name="Rosling A."/>
        </authorList>
    </citation>
    <scope>NUCLEOTIDE SEQUENCE</scope>
    <source>
        <strain evidence="1">MA453B</strain>
    </source>
</reference>
<accession>A0A9N9ICQ4</accession>
<keyword evidence="2" id="KW-1185">Reference proteome</keyword>
<organism evidence="1 2">
    <name type="scientific">Dentiscutata erythropus</name>
    <dbReference type="NCBI Taxonomy" id="1348616"/>
    <lineage>
        <taxon>Eukaryota</taxon>
        <taxon>Fungi</taxon>
        <taxon>Fungi incertae sedis</taxon>
        <taxon>Mucoromycota</taxon>
        <taxon>Glomeromycotina</taxon>
        <taxon>Glomeromycetes</taxon>
        <taxon>Diversisporales</taxon>
        <taxon>Gigasporaceae</taxon>
        <taxon>Dentiscutata</taxon>
    </lineage>
</organism>
<evidence type="ECO:0000313" key="2">
    <source>
        <dbReference type="Proteomes" id="UP000789405"/>
    </source>
</evidence>
<evidence type="ECO:0000313" key="1">
    <source>
        <dbReference type="EMBL" id="CAG8731422.1"/>
    </source>
</evidence>
<name>A0A9N9ICQ4_9GLOM</name>
<dbReference type="Proteomes" id="UP000789405">
    <property type="component" value="Unassembled WGS sequence"/>
</dbReference>
<comment type="caution">
    <text evidence="1">The sequence shown here is derived from an EMBL/GenBank/DDBJ whole genome shotgun (WGS) entry which is preliminary data.</text>
</comment>
<gene>
    <name evidence="1" type="ORF">DERYTH_LOCUS15159</name>
</gene>
<proteinExistence type="predicted"/>
<dbReference type="AlphaFoldDB" id="A0A9N9ICQ4"/>
<protein>
    <submittedName>
        <fullName evidence="1">19087_t:CDS:1</fullName>
    </submittedName>
</protein>
<feature type="non-terminal residue" evidence="1">
    <location>
        <position position="112"/>
    </location>
</feature>
<sequence length="112" mass="13038">MQAYINIEEDELVVDYTANRDFCSDTDGSSSLIVNLNEYENINSEDANIDLFERELNNEFLQINIEVVNMEMNNELAIEQFFDIGMFEQNQDIIENDQIINSQRPTSNTNED</sequence>